<evidence type="ECO:0000256" key="1">
    <source>
        <dbReference type="ARBA" id="ARBA00004123"/>
    </source>
</evidence>
<evidence type="ECO:0000256" key="6">
    <source>
        <dbReference type="ARBA" id="ARBA00022833"/>
    </source>
</evidence>
<comment type="similarity">
    <text evidence="2">Belongs to the Asx family.</text>
</comment>
<keyword evidence="13" id="KW-1185">Reference proteome</keyword>
<dbReference type="Proteomes" id="UP001627154">
    <property type="component" value="Unassembled WGS sequence"/>
</dbReference>
<reference evidence="12 13" key="1">
    <citation type="journal article" date="2024" name="bioRxiv">
        <title>A reference genome for Trichogramma kaykai: A tiny desert-dwelling parasitoid wasp with competing sex-ratio distorters.</title>
        <authorList>
            <person name="Culotta J."/>
            <person name="Lindsey A.R."/>
        </authorList>
    </citation>
    <scope>NUCLEOTIDE SEQUENCE [LARGE SCALE GENOMIC DNA]</scope>
    <source>
        <strain evidence="12 13">KSX58</strain>
    </source>
</reference>
<dbReference type="EMBL" id="JBJJXI010000113">
    <property type="protein sequence ID" value="KAL3390940.1"/>
    <property type="molecule type" value="Genomic_DNA"/>
</dbReference>
<accession>A0ABD2WCY4</accession>
<keyword evidence="6" id="KW-0862">Zinc</keyword>
<feature type="region of interest" description="Disordered" evidence="10">
    <location>
        <begin position="322"/>
        <end position="359"/>
    </location>
</feature>
<comment type="caution">
    <text evidence="12">The sequence shown here is derived from an EMBL/GenBank/DDBJ whole genome shotgun (WGS) entry which is preliminary data.</text>
</comment>
<organism evidence="12 13">
    <name type="scientific">Trichogramma kaykai</name>
    <dbReference type="NCBI Taxonomy" id="54128"/>
    <lineage>
        <taxon>Eukaryota</taxon>
        <taxon>Metazoa</taxon>
        <taxon>Ecdysozoa</taxon>
        <taxon>Arthropoda</taxon>
        <taxon>Hexapoda</taxon>
        <taxon>Insecta</taxon>
        <taxon>Pterygota</taxon>
        <taxon>Neoptera</taxon>
        <taxon>Endopterygota</taxon>
        <taxon>Hymenoptera</taxon>
        <taxon>Apocrita</taxon>
        <taxon>Proctotrupomorpha</taxon>
        <taxon>Chalcidoidea</taxon>
        <taxon>Trichogrammatidae</taxon>
        <taxon>Trichogramma</taxon>
    </lineage>
</organism>
<dbReference type="Pfam" id="PF13919">
    <property type="entry name" value="ASXH"/>
    <property type="match status" value="1"/>
</dbReference>
<dbReference type="InterPro" id="IPR026905">
    <property type="entry name" value="ASX-like_PHD"/>
</dbReference>
<dbReference type="PANTHER" id="PTHR13578">
    <property type="entry name" value="ADDITIONAL SEX COMBS LIKE PROTEIN ASXL"/>
    <property type="match status" value="1"/>
</dbReference>
<evidence type="ECO:0000313" key="12">
    <source>
        <dbReference type="EMBL" id="KAL3390940.1"/>
    </source>
</evidence>
<evidence type="ECO:0000256" key="5">
    <source>
        <dbReference type="ARBA" id="ARBA00022771"/>
    </source>
</evidence>
<evidence type="ECO:0000256" key="9">
    <source>
        <dbReference type="ARBA" id="ARBA00023242"/>
    </source>
</evidence>
<keyword evidence="5" id="KW-0863">Zinc-finger</keyword>
<sequence length="948" mass="107298">MDATHSKLCKTQTSCINYCSEVQSKKFIKHALRQQVKRRKKNTLMATGQPSLYNKKIDVSSTSHSNMTSAVGYSSTIGVTESDVTMKDILASIPGFEPKLNRRRSIKKLSIAEQLEAGHIDLESPSSILIGTSLKIVLNRHTFQALPPLYQKKLVQLLPAVDRQDAAGSGLSNEFFARACQEWKKRLSEGEFTPENQQKLKLEIEKSKTKLDPWKIKHFEPVWGEKWDIHKLKSRLQSLKALSRYSKTFESTLLHSQTESDINEILKNFSDGGPEETLVEKNERNMLSFVQCISNQNDPISFCDQIIMPNFNISLHILNENELDDDEDDDIEDEDEDDEGEQRFDEDYEGHDGDEEDEVESHISFNYTEENENNNDDAIDSAPFEKESMKRNSSDLSDSTEIYNSKVNASDSINEVENTKSFTVSESEKCPSVPNSPTELDEKVKNSSEVEHTLQNRSFFQYCSSDFINDPESTNTESSIKNKLVHTIPPKDDMEIEKGETSYPWTIVTTNMETLSPSNLNTTTLDKISNEQSIFFSKKENSHDCQSDGTEVNSKIMKNVSYNMPVAPCLVENIQSTQNQPLINISHAQSIHFLQNNQHSYSFPHTFSNVLHKSNFTSEETMTFSTDQKNFPNDSVNISECRLVEKNQHIMIPKRFLTDLNFASMNSMTLSKKSSLPIEKKQIISEVQTKSSQHLLAPSLLDKTSRPKNLIATTGSSRNNIRDFSVVRSRNHNKEPPGVVNFERSYQICQAVIAKSPNRHQLQAHLKPPPSLMSKEENSRLNSSSQSPGSSHYVDTKSYFENKNQVTEKKITKNKKELHKFSEKKRMEKIDKHVEQDQNFEQISNLNMTRSSSAPPLPQQISGMCFRVHSTRGRPASVESGFNLATLDIPKNRNNEPSEKITCDTTNKTTPTCDCGVQGAMMICKLCGAFCHDKCLGSQCVCAVCLVP</sequence>
<evidence type="ECO:0000256" key="7">
    <source>
        <dbReference type="ARBA" id="ARBA00023015"/>
    </source>
</evidence>
<dbReference type="PANTHER" id="PTHR13578:SF20">
    <property type="entry name" value="POLYCOMB PROTEIN ASX"/>
    <property type="match status" value="1"/>
</dbReference>
<keyword evidence="9" id="KW-0539">Nucleus</keyword>
<feature type="compositionally biased region" description="Polar residues" evidence="10">
    <location>
        <begin position="780"/>
        <end position="790"/>
    </location>
</feature>
<dbReference type="InterPro" id="IPR044867">
    <property type="entry name" value="DEUBAD_dom"/>
</dbReference>
<dbReference type="GO" id="GO:0005634">
    <property type="term" value="C:nucleus"/>
    <property type="evidence" value="ECO:0007669"/>
    <property type="project" value="UniProtKB-SubCell"/>
</dbReference>
<evidence type="ECO:0000256" key="10">
    <source>
        <dbReference type="SAM" id="MobiDB-lite"/>
    </source>
</evidence>
<dbReference type="InterPro" id="IPR024811">
    <property type="entry name" value="ASX/ASX-like"/>
</dbReference>
<keyword evidence="7" id="KW-0805">Transcription regulation</keyword>
<protein>
    <recommendedName>
        <fullName evidence="11">DEUBAD domain-containing protein</fullName>
    </recommendedName>
</protein>
<dbReference type="AlphaFoldDB" id="A0ABD2WCY4"/>
<name>A0ABD2WCY4_9HYME</name>
<keyword evidence="4" id="KW-0479">Metal-binding</keyword>
<evidence type="ECO:0000256" key="4">
    <source>
        <dbReference type="ARBA" id="ARBA00022723"/>
    </source>
</evidence>
<evidence type="ECO:0000313" key="13">
    <source>
        <dbReference type="Proteomes" id="UP001627154"/>
    </source>
</evidence>
<dbReference type="PROSITE" id="PS51916">
    <property type="entry name" value="DEUBAD"/>
    <property type="match status" value="1"/>
</dbReference>
<comment type="subcellular location">
    <subcellularLocation>
        <location evidence="1">Nucleus</location>
    </subcellularLocation>
</comment>
<evidence type="ECO:0000256" key="2">
    <source>
        <dbReference type="ARBA" id="ARBA00006391"/>
    </source>
</evidence>
<keyword evidence="8" id="KW-0804">Transcription</keyword>
<feature type="region of interest" description="Disordered" evidence="10">
    <location>
        <begin position="419"/>
        <end position="442"/>
    </location>
</feature>
<dbReference type="InterPro" id="IPR028020">
    <property type="entry name" value="ASX_DEUBAD_dom"/>
</dbReference>
<evidence type="ECO:0000259" key="11">
    <source>
        <dbReference type="PROSITE" id="PS51916"/>
    </source>
</evidence>
<evidence type="ECO:0000256" key="8">
    <source>
        <dbReference type="ARBA" id="ARBA00023163"/>
    </source>
</evidence>
<dbReference type="GO" id="GO:0008270">
    <property type="term" value="F:zinc ion binding"/>
    <property type="evidence" value="ECO:0007669"/>
    <property type="project" value="UniProtKB-KW"/>
</dbReference>
<keyword evidence="3" id="KW-0678">Repressor</keyword>
<feature type="domain" description="DEUBAD" evidence="11">
    <location>
        <begin position="125"/>
        <end position="228"/>
    </location>
</feature>
<feature type="region of interest" description="Disordered" evidence="10">
    <location>
        <begin position="759"/>
        <end position="801"/>
    </location>
</feature>
<evidence type="ECO:0000256" key="3">
    <source>
        <dbReference type="ARBA" id="ARBA00022491"/>
    </source>
</evidence>
<gene>
    <name evidence="12" type="ORF">TKK_014201</name>
</gene>
<dbReference type="Pfam" id="PF13922">
    <property type="entry name" value="PHD_3"/>
    <property type="match status" value="1"/>
</dbReference>
<proteinExistence type="inferred from homology"/>